<dbReference type="GO" id="GO:0003700">
    <property type="term" value="F:DNA-binding transcription factor activity"/>
    <property type="evidence" value="ECO:0007669"/>
    <property type="project" value="InterPro"/>
</dbReference>
<dbReference type="RefSeq" id="WP_132381746.1">
    <property type="nucleotide sequence ID" value="NZ_DAIPCY010000002.1"/>
</dbReference>
<dbReference type="OrthoDB" id="9778008at2"/>
<dbReference type="Gene3D" id="1.10.10.60">
    <property type="entry name" value="Homeodomain-like"/>
    <property type="match status" value="2"/>
</dbReference>
<dbReference type="InterPro" id="IPR018060">
    <property type="entry name" value="HTH_AraC"/>
</dbReference>
<dbReference type="InterPro" id="IPR018062">
    <property type="entry name" value="HTH_AraC-typ_CS"/>
</dbReference>
<evidence type="ECO:0000256" key="1">
    <source>
        <dbReference type="ARBA" id="ARBA00023015"/>
    </source>
</evidence>
<keyword evidence="3" id="KW-0804">Transcription</keyword>
<dbReference type="PROSITE" id="PS00041">
    <property type="entry name" value="HTH_ARAC_FAMILY_1"/>
    <property type="match status" value="1"/>
</dbReference>
<name>A0A4R3K528_9FIRM</name>
<evidence type="ECO:0000313" key="6">
    <source>
        <dbReference type="Proteomes" id="UP000295726"/>
    </source>
</evidence>
<evidence type="ECO:0000313" key="5">
    <source>
        <dbReference type="EMBL" id="TCS77904.1"/>
    </source>
</evidence>
<proteinExistence type="predicted"/>
<evidence type="ECO:0000256" key="3">
    <source>
        <dbReference type="ARBA" id="ARBA00023163"/>
    </source>
</evidence>
<dbReference type="CDD" id="cd02208">
    <property type="entry name" value="cupin_RmlC-like"/>
    <property type="match status" value="1"/>
</dbReference>
<dbReference type="SMART" id="SM00342">
    <property type="entry name" value="HTH_ARAC"/>
    <property type="match status" value="1"/>
</dbReference>
<dbReference type="GO" id="GO:0043565">
    <property type="term" value="F:sequence-specific DNA binding"/>
    <property type="evidence" value="ECO:0007669"/>
    <property type="project" value="InterPro"/>
</dbReference>
<dbReference type="EMBL" id="SLZZ01000014">
    <property type="protein sequence ID" value="TCS77904.1"/>
    <property type="molecule type" value="Genomic_DNA"/>
</dbReference>
<organism evidence="5 6">
    <name type="scientific">Muricomes intestini</name>
    <dbReference type="NCBI Taxonomy" id="1796634"/>
    <lineage>
        <taxon>Bacteria</taxon>
        <taxon>Bacillati</taxon>
        <taxon>Bacillota</taxon>
        <taxon>Clostridia</taxon>
        <taxon>Lachnospirales</taxon>
        <taxon>Lachnospiraceae</taxon>
        <taxon>Muricomes</taxon>
    </lineage>
</organism>
<keyword evidence="2" id="KW-0238">DNA-binding</keyword>
<evidence type="ECO:0000259" key="4">
    <source>
        <dbReference type="PROSITE" id="PS01124"/>
    </source>
</evidence>
<accession>A0A4R3K528</accession>
<dbReference type="SUPFAM" id="SSF51182">
    <property type="entry name" value="RmlC-like cupins"/>
    <property type="match status" value="1"/>
</dbReference>
<sequence length="294" mass="34462">MKIKVKGNQNEEIEDLFADYPYAFHSVDLKNTKIPWHWHEELEFDYVLKGSVRVVTPNASYVFREKDGFFMNTNVLATMENIKGERPGWVESHLFHAVFLGGHFKSVFETKYLNPIMQNKKLEIMGFRGENTEQEEMLKKLNQLSALQRKKNTEFQTRNCLSEMWLLLMQQLKNEENNGFPVKRVNQERIQAMMTFIQQNYKEKISLEDIALSASVSGRECLRCFQNCIHKTPYEYLQEYRIEAAKKLLRDTDIPVMDIAFQTGFTDGAYFGKVFKNACGKTPGSYRKNSREEL</sequence>
<dbReference type="InterPro" id="IPR009057">
    <property type="entry name" value="Homeodomain-like_sf"/>
</dbReference>
<gene>
    <name evidence="5" type="ORF">EDD59_11459</name>
</gene>
<dbReference type="PANTHER" id="PTHR43280">
    <property type="entry name" value="ARAC-FAMILY TRANSCRIPTIONAL REGULATOR"/>
    <property type="match status" value="1"/>
</dbReference>
<dbReference type="InterPro" id="IPR014710">
    <property type="entry name" value="RmlC-like_jellyroll"/>
</dbReference>
<reference evidence="5 6" key="1">
    <citation type="submission" date="2019-03" db="EMBL/GenBank/DDBJ databases">
        <title>Genomic Encyclopedia of Type Strains, Phase IV (KMG-IV): sequencing the most valuable type-strain genomes for metagenomic binning, comparative biology and taxonomic classification.</title>
        <authorList>
            <person name="Goeker M."/>
        </authorList>
    </citation>
    <scope>NUCLEOTIDE SEQUENCE [LARGE SCALE GENOMIC DNA]</scope>
    <source>
        <strain evidence="5 6">DSM 29489</strain>
    </source>
</reference>
<dbReference type="Pfam" id="PF12833">
    <property type="entry name" value="HTH_18"/>
    <property type="match status" value="1"/>
</dbReference>
<keyword evidence="6" id="KW-1185">Reference proteome</keyword>
<dbReference type="AlphaFoldDB" id="A0A4R3K528"/>
<dbReference type="InterPro" id="IPR011051">
    <property type="entry name" value="RmlC_Cupin_sf"/>
</dbReference>
<feature type="domain" description="HTH araC/xylS-type" evidence="4">
    <location>
        <begin position="191"/>
        <end position="289"/>
    </location>
</feature>
<dbReference type="Proteomes" id="UP000295726">
    <property type="component" value="Unassembled WGS sequence"/>
</dbReference>
<protein>
    <submittedName>
        <fullName evidence="5">AraC-like protein</fullName>
    </submittedName>
</protein>
<dbReference type="InterPro" id="IPR003313">
    <property type="entry name" value="AraC-bd"/>
</dbReference>
<dbReference type="Pfam" id="PF02311">
    <property type="entry name" value="AraC_binding"/>
    <property type="match status" value="1"/>
</dbReference>
<comment type="caution">
    <text evidence="5">The sequence shown here is derived from an EMBL/GenBank/DDBJ whole genome shotgun (WGS) entry which is preliminary data.</text>
</comment>
<keyword evidence="1" id="KW-0805">Transcription regulation</keyword>
<dbReference type="PRINTS" id="PR00032">
    <property type="entry name" value="HTHARAC"/>
</dbReference>
<dbReference type="Gene3D" id="2.60.120.10">
    <property type="entry name" value="Jelly Rolls"/>
    <property type="match status" value="1"/>
</dbReference>
<dbReference type="InterPro" id="IPR020449">
    <property type="entry name" value="Tscrpt_reg_AraC-type_HTH"/>
</dbReference>
<dbReference type="PANTHER" id="PTHR43280:SF2">
    <property type="entry name" value="HTH-TYPE TRANSCRIPTIONAL REGULATOR EXSA"/>
    <property type="match status" value="1"/>
</dbReference>
<dbReference type="SUPFAM" id="SSF46689">
    <property type="entry name" value="Homeodomain-like"/>
    <property type="match status" value="2"/>
</dbReference>
<dbReference type="PROSITE" id="PS01124">
    <property type="entry name" value="HTH_ARAC_FAMILY_2"/>
    <property type="match status" value="1"/>
</dbReference>
<evidence type="ECO:0000256" key="2">
    <source>
        <dbReference type="ARBA" id="ARBA00023125"/>
    </source>
</evidence>